<proteinExistence type="predicted"/>
<dbReference type="Proteomes" id="UP000053097">
    <property type="component" value="Unassembled WGS sequence"/>
</dbReference>
<dbReference type="InterPro" id="IPR004875">
    <property type="entry name" value="DDE_SF_endonuclease_dom"/>
</dbReference>
<keyword evidence="3" id="KW-1185">Reference proteome</keyword>
<evidence type="ECO:0000313" key="2">
    <source>
        <dbReference type="EMBL" id="EZA57988.1"/>
    </source>
</evidence>
<dbReference type="Pfam" id="PF03184">
    <property type="entry name" value="DDE_1"/>
    <property type="match status" value="1"/>
</dbReference>
<evidence type="ECO:0000259" key="1">
    <source>
        <dbReference type="Pfam" id="PF03184"/>
    </source>
</evidence>
<accession>A0A026WPT0</accession>
<dbReference type="AlphaFoldDB" id="A0A026WPT0"/>
<feature type="domain" description="DDE-1" evidence="1">
    <location>
        <begin position="139"/>
        <end position="233"/>
    </location>
</feature>
<gene>
    <name evidence="2" type="ORF">X777_01996</name>
</gene>
<evidence type="ECO:0000313" key="3">
    <source>
        <dbReference type="Proteomes" id="UP000053097"/>
    </source>
</evidence>
<organism evidence="2 3">
    <name type="scientific">Ooceraea biroi</name>
    <name type="common">Clonal raider ant</name>
    <name type="synonym">Cerapachys biroi</name>
    <dbReference type="NCBI Taxonomy" id="2015173"/>
    <lineage>
        <taxon>Eukaryota</taxon>
        <taxon>Metazoa</taxon>
        <taxon>Ecdysozoa</taxon>
        <taxon>Arthropoda</taxon>
        <taxon>Hexapoda</taxon>
        <taxon>Insecta</taxon>
        <taxon>Pterygota</taxon>
        <taxon>Neoptera</taxon>
        <taxon>Endopterygota</taxon>
        <taxon>Hymenoptera</taxon>
        <taxon>Apocrita</taxon>
        <taxon>Aculeata</taxon>
        <taxon>Formicoidea</taxon>
        <taxon>Formicidae</taxon>
        <taxon>Dorylinae</taxon>
        <taxon>Ooceraea</taxon>
    </lineage>
</organism>
<dbReference type="EMBL" id="KK107136">
    <property type="protein sequence ID" value="EZA57988.1"/>
    <property type="molecule type" value="Genomic_DNA"/>
</dbReference>
<reference evidence="2 3" key="1">
    <citation type="journal article" date="2014" name="Curr. Biol.">
        <title>The genome of the clonal raider ant Cerapachys biroi.</title>
        <authorList>
            <person name="Oxley P.R."/>
            <person name="Ji L."/>
            <person name="Fetter-Pruneda I."/>
            <person name="McKenzie S.K."/>
            <person name="Li C."/>
            <person name="Hu H."/>
            <person name="Zhang G."/>
            <person name="Kronauer D.J."/>
        </authorList>
    </citation>
    <scope>NUCLEOTIDE SEQUENCE [LARGE SCALE GENOMIC DNA]</scope>
</reference>
<protein>
    <recommendedName>
        <fullName evidence="1">DDE-1 domain-containing protein</fullName>
    </recommendedName>
</protein>
<name>A0A026WPT0_OOCBI</name>
<dbReference type="OrthoDB" id="10039452at2759"/>
<dbReference type="GO" id="GO:0003676">
    <property type="term" value="F:nucleic acid binding"/>
    <property type="evidence" value="ECO:0007669"/>
    <property type="project" value="InterPro"/>
</dbReference>
<sequence length="261" mass="29823">MRFKASQSWATKFKARNHIVSRSITHKVGPDYYVKQQDKRVAADEFVAQVRQTIQTNGYQPHEVINFDQSLFQKEIKSGRTLNKQGEKKIFGAVDLINASTHSYMVMPYIDASGGLCPRLYLKTPEASGTFPAVRRPNIPSNISAHAGTSAMMTTSDLETFLEILITDFISRKYTKALFIADSWSSNKNDKLWNSLVKKYRNEIQLQKMIVPPGTTGMVQPCDVFFFRQWKSFTRHISDAVEVNSKIHLRDHFLALQAFVH</sequence>
<dbReference type="OMA" id="THITTMI"/>